<dbReference type="GeneID" id="20354395"/>
<reference evidence="3" key="5">
    <citation type="submission" date="2018-04" db="UniProtKB">
        <authorList>
            <consortium name="EnsemblFungi"/>
        </authorList>
    </citation>
    <scope>IDENTIFICATION</scope>
    <source>
        <strain evidence="3">R3-111a-1</strain>
    </source>
</reference>
<reference evidence="2" key="2">
    <citation type="submission" date="2010-07" db="EMBL/GenBank/DDBJ databases">
        <authorList>
            <consortium name="The Broad Institute Genome Sequencing Platform"/>
            <consortium name="Broad Institute Genome Sequencing Center for Infectious Disease"/>
            <person name="Ma L.-J."/>
            <person name="Dead R."/>
            <person name="Young S."/>
            <person name="Zeng Q."/>
            <person name="Koehrsen M."/>
            <person name="Alvarado L."/>
            <person name="Berlin A."/>
            <person name="Chapman S.B."/>
            <person name="Chen Z."/>
            <person name="Freedman E."/>
            <person name="Gellesch M."/>
            <person name="Goldberg J."/>
            <person name="Griggs A."/>
            <person name="Gujja S."/>
            <person name="Heilman E.R."/>
            <person name="Heiman D."/>
            <person name="Hepburn T."/>
            <person name="Howarth C."/>
            <person name="Jen D."/>
            <person name="Larson L."/>
            <person name="Mehta T."/>
            <person name="Neiman D."/>
            <person name="Pearson M."/>
            <person name="Roberts A."/>
            <person name="Saif S."/>
            <person name="Shea T."/>
            <person name="Shenoy N."/>
            <person name="Sisk P."/>
            <person name="Stolte C."/>
            <person name="Sykes S."/>
            <person name="Walk T."/>
            <person name="White J."/>
            <person name="Yandava C."/>
            <person name="Haas B."/>
            <person name="Nusbaum C."/>
            <person name="Birren B."/>
        </authorList>
    </citation>
    <scope>NUCLEOTIDE SEQUENCE</scope>
    <source>
        <strain evidence="2">R3-111a-1</strain>
    </source>
</reference>
<accession>J3PK88</accession>
<dbReference type="HOGENOM" id="CLU_1489114_0_0_1"/>
<keyword evidence="4" id="KW-1185">Reference proteome</keyword>
<dbReference type="RefSeq" id="XP_009230126.1">
    <property type="nucleotide sequence ID" value="XM_009231862.1"/>
</dbReference>
<sequence>MGPFLPRHLNRPAPPLLLLLLPKAALELMAIRRGNQAGVLHYLMARCPPPACPALLVACLLHVPASAPAPASASASASPLFDSSSRLPGPPASLPVDRISPLLSAIDMMSILLQTTHARTRPAGPPAHPDADAACGRYLGRGGARPKTASFRFPCPKFFFSLSLSLSLLPLEPGSWAAELH</sequence>
<feature type="signal peptide" evidence="1">
    <location>
        <begin position="1"/>
        <end position="26"/>
    </location>
</feature>
<reference evidence="4" key="1">
    <citation type="submission" date="2010-07" db="EMBL/GenBank/DDBJ databases">
        <title>The genome sequence of Gaeumannomyces graminis var. tritici strain R3-111a-1.</title>
        <authorList>
            <consortium name="The Broad Institute Genome Sequencing Platform"/>
            <person name="Ma L.-J."/>
            <person name="Dead R."/>
            <person name="Young S."/>
            <person name="Zeng Q."/>
            <person name="Koehrsen M."/>
            <person name="Alvarado L."/>
            <person name="Berlin A."/>
            <person name="Chapman S.B."/>
            <person name="Chen Z."/>
            <person name="Freedman E."/>
            <person name="Gellesch M."/>
            <person name="Goldberg J."/>
            <person name="Griggs A."/>
            <person name="Gujja S."/>
            <person name="Heilman E.R."/>
            <person name="Heiman D."/>
            <person name="Hepburn T."/>
            <person name="Howarth C."/>
            <person name="Jen D."/>
            <person name="Larson L."/>
            <person name="Mehta T."/>
            <person name="Neiman D."/>
            <person name="Pearson M."/>
            <person name="Roberts A."/>
            <person name="Saif S."/>
            <person name="Shea T."/>
            <person name="Shenoy N."/>
            <person name="Sisk P."/>
            <person name="Stolte C."/>
            <person name="Sykes S."/>
            <person name="Walk T."/>
            <person name="White J."/>
            <person name="Yandava C."/>
            <person name="Haas B."/>
            <person name="Nusbaum C."/>
            <person name="Birren B."/>
        </authorList>
    </citation>
    <scope>NUCLEOTIDE SEQUENCE [LARGE SCALE GENOMIC DNA]</scope>
    <source>
        <strain evidence="4">R3-111a-1</strain>
    </source>
</reference>
<organism evidence="2">
    <name type="scientific">Gaeumannomyces tritici (strain R3-111a-1)</name>
    <name type="common">Wheat and barley take-all root rot fungus</name>
    <name type="synonym">Gaeumannomyces graminis var. tritici</name>
    <dbReference type="NCBI Taxonomy" id="644352"/>
    <lineage>
        <taxon>Eukaryota</taxon>
        <taxon>Fungi</taxon>
        <taxon>Dikarya</taxon>
        <taxon>Ascomycota</taxon>
        <taxon>Pezizomycotina</taxon>
        <taxon>Sordariomycetes</taxon>
        <taxon>Sordariomycetidae</taxon>
        <taxon>Magnaporthales</taxon>
        <taxon>Magnaporthaceae</taxon>
        <taxon>Gaeumannomyces</taxon>
    </lineage>
</organism>
<dbReference type="EMBL" id="GL385477">
    <property type="protein sequence ID" value="EJT68485.1"/>
    <property type="molecule type" value="Genomic_DNA"/>
</dbReference>
<dbReference type="VEuPathDB" id="FungiDB:GGTG_13937"/>
<dbReference type="AlphaFoldDB" id="J3PK88"/>
<reference evidence="2" key="3">
    <citation type="submission" date="2010-09" db="EMBL/GenBank/DDBJ databases">
        <title>Annotation of Gaeumannomyces graminis var. tritici R3-111a-1.</title>
        <authorList>
            <consortium name="The Broad Institute Genome Sequencing Platform"/>
            <person name="Ma L.-J."/>
            <person name="Dead R."/>
            <person name="Young S.K."/>
            <person name="Zeng Q."/>
            <person name="Gargeya S."/>
            <person name="Fitzgerald M."/>
            <person name="Haas B."/>
            <person name="Abouelleil A."/>
            <person name="Alvarado L."/>
            <person name="Arachchi H.M."/>
            <person name="Berlin A."/>
            <person name="Brown A."/>
            <person name="Chapman S.B."/>
            <person name="Chen Z."/>
            <person name="Dunbar C."/>
            <person name="Freedman E."/>
            <person name="Gearin G."/>
            <person name="Gellesch M."/>
            <person name="Goldberg J."/>
            <person name="Griggs A."/>
            <person name="Gujja S."/>
            <person name="Heiman D."/>
            <person name="Howarth C."/>
            <person name="Larson L."/>
            <person name="Lui A."/>
            <person name="MacDonald P.J.P."/>
            <person name="Mehta T."/>
            <person name="Montmayeur A."/>
            <person name="Murphy C."/>
            <person name="Neiman D."/>
            <person name="Pearson M."/>
            <person name="Priest M."/>
            <person name="Roberts A."/>
            <person name="Saif S."/>
            <person name="Shea T."/>
            <person name="Shenoy N."/>
            <person name="Sisk P."/>
            <person name="Stolte C."/>
            <person name="Sykes S."/>
            <person name="Yandava C."/>
            <person name="Wortman J."/>
            <person name="Nusbaum C."/>
            <person name="Birren B."/>
        </authorList>
    </citation>
    <scope>NUCLEOTIDE SEQUENCE</scope>
    <source>
        <strain evidence="2">R3-111a-1</strain>
    </source>
</reference>
<reference evidence="3" key="4">
    <citation type="journal article" date="2015" name="G3 (Bethesda)">
        <title>Genome sequences of three phytopathogenic species of the Magnaporthaceae family of fungi.</title>
        <authorList>
            <person name="Okagaki L.H."/>
            <person name="Nunes C.C."/>
            <person name="Sailsbery J."/>
            <person name="Clay B."/>
            <person name="Brown D."/>
            <person name="John T."/>
            <person name="Oh Y."/>
            <person name="Young N."/>
            <person name="Fitzgerald M."/>
            <person name="Haas B.J."/>
            <person name="Zeng Q."/>
            <person name="Young S."/>
            <person name="Adiconis X."/>
            <person name="Fan L."/>
            <person name="Levin J.Z."/>
            <person name="Mitchell T.K."/>
            <person name="Okubara P.A."/>
            <person name="Farman M.L."/>
            <person name="Kohn L.M."/>
            <person name="Birren B."/>
            <person name="Ma L.-J."/>
            <person name="Dean R.A."/>
        </authorList>
    </citation>
    <scope>NUCLEOTIDE SEQUENCE</scope>
    <source>
        <strain evidence="3">R3-111a-1</strain>
    </source>
</reference>
<keyword evidence="1" id="KW-0732">Signal</keyword>
<gene>
    <name evidence="3" type="primary">20354395</name>
    <name evidence="2" type="ORF">GGTG_13937</name>
</gene>
<evidence type="ECO:0000313" key="4">
    <source>
        <dbReference type="Proteomes" id="UP000006039"/>
    </source>
</evidence>
<protein>
    <submittedName>
        <fullName evidence="2 3">Uncharacterized protein</fullName>
    </submittedName>
</protein>
<feature type="chain" id="PRO_5015095444" evidence="1">
    <location>
        <begin position="27"/>
        <end position="181"/>
    </location>
</feature>
<name>J3PK88_GAET3</name>
<evidence type="ECO:0000313" key="2">
    <source>
        <dbReference type="EMBL" id="EJT68485.1"/>
    </source>
</evidence>
<dbReference type="EnsemblFungi" id="EJT68485">
    <property type="protein sequence ID" value="EJT68485"/>
    <property type="gene ID" value="GGTG_13937"/>
</dbReference>
<proteinExistence type="predicted"/>
<evidence type="ECO:0000256" key="1">
    <source>
        <dbReference type="SAM" id="SignalP"/>
    </source>
</evidence>
<dbReference type="Proteomes" id="UP000006039">
    <property type="component" value="Unassembled WGS sequence"/>
</dbReference>
<evidence type="ECO:0000313" key="3">
    <source>
        <dbReference type="EnsemblFungi" id="EJT68485"/>
    </source>
</evidence>